<feature type="domain" description="OmpA-like" evidence="6">
    <location>
        <begin position="102"/>
        <end position="219"/>
    </location>
</feature>
<proteinExistence type="predicted"/>
<dbReference type="Pfam" id="PF13488">
    <property type="entry name" value="Gly-zipper_Omp"/>
    <property type="match status" value="1"/>
</dbReference>
<keyword evidence="3" id="KW-0998">Cell outer membrane</keyword>
<feature type="chain" id="PRO_5037115632" description="OmpA-like domain-containing protein" evidence="5">
    <location>
        <begin position="23"/>
        <end position="232"/>
    </location>
</feature>
<comment type="caution">
    <text evidence="7">The sequence shown here is derived from an EMBL/GenBank/DDBJ whole genome shotgun (WGS) entry which is preliminary data.</text>
</comment>
<evidence type="ECO:0000313" key="7">
    <source>
        <dbReference type="EMBL" id="MBE8713946.1"/>
    </source>
</evidence>
<evidence type="ECO:0000256" key="2">
    <source>
        <dbReference type="ARBA" id="ARBA00023136"/>
    </source>
</evidence>
<dbReference type="InterPro" id="IPR036737">
    <property type="entry name" value="OmpA-like_sf"/>
</dbReference>
<dbReference type="Pfam" id="PF00691">
    <property type="entry name" value="OmpA"/>
    <property type="match status" value="1"/>
</dbReference>
<dbReference type="InterPro" id="IPR050330">
    <property type="entry name" value="Bact_OuterMem_StrucFunc"/>
</dbReference>
<dbReference type="PRINTS" id="PR01021">
    <property type="entry name" value="OMPADOMAIN"/>
</dbReference>
<dbReference type="Proteomes" id="UP000616201">
    <property type="component" value="Unassembled WGS sequence"/>
</dbReference>
<dbReference type="InterPro" id="IPR006665">
    <property type="entry name" value="OmpA-like"/>
</dbReference>
<dbReference type="AlphaFoldDB" id="A0A928UYY1"/>
<keyword evidence="8" id="KW-1185">Reference proteome</keyword>
<evidence type="ECO:0000256" key="1">
    <source>
        <dbReference type="ARBA" id="ARBA00004442"/>
    </source>
</evidence>
<dbReference type="InterPro" id="IPR039567">
    <property type="entry name" value="Gly-zipper"/>
</dbReference>
<name>A0A928UYY1_9SPHI</name>
<evidence type="ECO:0000256" key="5">
    <source>
        <dbReference type="SAM" id="SignalP"/>
    </source>
</evidence>
<evidence type="ECO:0000256" key="3">
    <source>
        <dbReference type="ARBA" id="ARBA00023237"/>
    </source>
</evidence>
<dbReference type="Gene3D" id="3.30.1330.60">
    <property type="entry name" value="OmpA-like domain"/>
    <property type="match status" value="1"/>
</dbReference>
<dbReference type="SUPFAM" id="SSF103088">
    <property type="entry name" value="OmpA-like"/>
    <property type="match status" value="1"/>
</dbReference>
<dbReference type="GO" id="GO:0009279">
    <property type="term" value="C:cell outer membrane"/>
    <property type="evidence" value="ECO:0007669"/>
    <property type="project" value="UniProtKB-SubCell"/>
</dbReference>
<evidence type="ECO:0000313" key="8">
    <source>
        <dbReference type="Proteomes" id="UP000616201"/>
    </source>
</evidence>
<gene>
    <name evidence="7" type="ORF">C4F49_09665</name>
</gene>
<reference evidence="7" key="1">
    <citation type="submission" date="2018-02" db="EMBL/GenBank/DDBJ databases">
        <authorList>
            <person name="Vasarhelyi B.M."/>
            <person name="Deshmukh S."/>
            <person name="Balint B."/>
            <person name="Kukolya J."/>
        </authorList>
    </citation>
    <scope>NUCLEOTIDE SEQUENCE</scope>
    <source>
        <strain evidence="7">KB22</strain>
    </source>
</reference>
<dbReference type="PANTHER" id="PTHR30329">
    <property type="entry name" value="STATOR ELEMENT OF FLAGELLAR MOTOR COMPLEX"/>
    <property type="match status" value="1"/>
</dbReference>
<keyword evidence="2 4" id="KW-0472">Membrane</keyword>
<organism evidence="7 8">
    <name type="scientific">Sphingobacterium hungaricum</name>
    <dbReference type="NCBI Taxonomy" id="2082723"/>
    <lineage>
        <taxon>Bacteria</taxon>
        <taxon>Pseudomonadati</taxon>
        <taxon>Bacteroidota</taxon>
        <taxon>Sphingobacteriia</taxon>
        <taxon>Sphingobacteriales</taxon>
        <taxon>Sphingobacteriaceae</taxon>
        <taxon>Sphingobacterium</taxon>
    </lineage>
</organism>
<dbReference type="InterPro" id="IPR006664">
    <property type="entry name" value="OMP_bac"/>
</dbReference>
<comment type="subcellular location">
    <subcellularLocation>
        <location evidence="1">Cell outer membrane</location>
    </subcellularLocation>
</comment>
<dbReference type="EMBL" id="PRDK01000005">
    <property type="protein sequence ID" value="MBE8713946.1"/>
    <property type="molecule type" value="Genomic_DNA"/>
</dbReference>
<evidence type="ECO:0000256" key="4">
    <source>
        <dbReference type="PROSITE-ProRule" id="PRU00473"/>
    </source>
</evidence>
<dbReference type="CDD" id="cd07185">
    <property type="entry name" value="OmpA_C-like"/>
    <property type="match status" value="1"/>
</dbReference>
<dbReference type="PROSITE" id="PS51123">
    <property type="entry name" value="OMPA_2"/>
    <property type="match status" value="1"/>
</dbReference>
<keyword evidence="5" id="KW-0732">Signal</keyword>
<protein>
    <recommendedName>
        <fullName evidence="6">OmpA-like domain-containing protein</fullName>
    </recommendedName>
</protein>
<dbReference type="PROSITE" id="PS51257">
    <property type="entry name" value="PROKAR_LIPOPROTEIN"/>
    <property type="match status" value="1"/>
</dbReference>
<sequence length="232" mass="23809">MIMKLNKKVAVYGLTLATSAMLFGSCSTIQNTNNTTKGAVVGTAAGGAVGALIGGKAGNTAIGAIAGAVIGGAAGTLIGNKMDKQAREIENTVAGAEVIKADEGIIVKFDQGILFDFNSSTLRPEAQKSIANLVETLNKEPGTDILVIGHTDNVGTLSANQKVSNSRAAAVKSFAVSQGLTGSRVKTEGKNYSEPIASNDTETGRAENRRVEIVIVASKEMQKEAQKEAGAN</sequence>
<accession>A0A928UYY1</accession>
<dbReference type="PANTHER" id="PTHR30329:SF21">
    <property type="entry name" value="LIPOPROTEIN YIAD-RELATED"/>
    <property type="match status" value="1"/>
</dbReference>
<evidence type="ECO:0000259" key="6">
    <source>
        <dbReference type="PROSITE" id="PS51123"/>
    </source>
</evidence>
<feature type="signal peptide" evidence="5">
    <location>
        <begin position="1"/>
        <end position="22"/>
    </location>
</feature>